<evidence type="ECO:0000313" key="14">
    <source>
        <dbReference type="Proteomes" id="UP000030380"/>
    </source>
</evidence>
<dbReference type="InterPro" id="IPR000531">
    <property type="entry name" value="Beta-barrel_TonB"/>
</dbReference>
<dbReference type="OrthoDB" id="9760620at2"/>
<evidence type="ECO:0000259" key="11">
    <source>
        <dbReference type="Pfam" id="PF00593"/>
    </source>
</evidence>
<comment type="similarity">
    <text evidence="8 9">Belongs to the TonB-dependent receptor family.</text>
</comment>
<keyword evidence="4 8" id="KW-0812">Transmembrane</keyword>
<keyword evidence="14" id="KW-1185">Reference proteome</keyword>
<name>A0A0A3AL69_9PAST</name>
<evidence type="ECO:0000313" key="13">
    <source>
        <dbReference type="EMBL" id="KGQ70076.1"/>
    </source>
</evidence>
<dbReference type="Gene3D" id="2.40.170.20">
    <property type="entry name" value="TonB-dependent receptor, beta-barrel domain"/>
    <property type="match status" value="1"/>
</dbReference>
<dbReference type="RefSeq" id="WP_034616255.1">
    <property type="nucleotide sequence ID" value="NZ_JSUM01000013.1"/>
</dbReference>
<evidence type="ECO:0000256" key="3">
    <source>
        <dbReference type="ARBA" id="ARBA00022452"/>
    </source>
</evidence>
<feature type="chain" id="PRO_5001998068" description="TonB-dependent receptor" evidence="10">
    <location>
        <begin position="20"/>
        <end position="775"/>
    </location>
</feature>
<gene>
    <name evidence="13" type="ORF">OA57_08430</name>
</gene>
<dbReference type="AlphaFoldDB" id="A0A0A3AL69"/>
<comment type="subcellular location">
    <subcellularLocation>
        <location evidence="1 8">Cell outer membrane</location>
        <topology evidence="1 8">Multi-pass membrane protein</topology>
    </subcellularLocation>
</comment>
<reference evidence="13 14" key="1">
    <citation type="submission" date="2014-11" db="EMBL/GenBank/DDBJ databases">
        <title>Draft genome sequence of Chelonobacter oris 1662T, associated with respiratory disease in Hermann's Tortoises.</title>
        <authorList>
            <person name="Kudirkiene E."/>
            <person name="Hansen M.J."/>
            <person name="Bojesen A.M."/>
        </authorList>
    </citation>
    <scope>NUCLEOTIDE SEQUENCE [LARGE SCALE GENOMIC DNA]</scope>
    <source>
        <strain evidence="13 14">1662</strain>
    </source>
</reference>
<dbReference type="STRING" id="505317.OA57_08430"/>
<sequence>MQKIVLPFVLSVISLAVSAAGQEAELLPEINVNYKISRSMLLENSASVLDGKKLSEQNYSTLGDTLSKISGVQSESFGPNAGRPVIRGLSGQRVEILSNDLPLNDLGAISGNLPTPIESHLADSIEVNKGPATILYGGRAIGGVVNVKDGRIPTVIDEKRLQGKIEGQTGDNAQRTQGFRLDFNNGGHWAGHISAMSRHSSRTKIPGSSKAAVCHDLEELKGDSMLRDKCQIEMSSYETRNPAYYPYLSRFYQKFAEDYELESSEKYTTRPEDRMSFFETVANDPNPDYVAGSPQYIPVYSEAKEWVKAENGRIPNSRFKSKNITVGGSYIADWGYIGLAYAHYQTKYGVPGFAYRTSHAANPQNTLGGGQVDVLSQDQRIDLRAEVNTPLALLKKINLSANYAKAKNTEQVNQIDSSRFHTNQRQVRLEAEHRLWANIDGLIGFEIGKRQIRRHGQDAYLPDVDSNEKSIFVVESFTLDPLKLSVGGRWGDIQHRLVKDYAGNGGGAGKRENRTFDLSNYHVSLRYQPLDSWHLKLQRTFSQRAPEVNELYANNAHYALLIEENGDTDLQKEKSNGWELSSGFERNNWTADMTWYQLDFTNYTYLGQTGISRRATIVKEWRQTPIRLQGIEIELGYRWSSGDFGDWQFSLLGDRVRIKAMEKVNGGEYISGMPTSRYGAAIDWRYKNWHASFSAWHYLKQDKVGVDINKELESPSFTLLDAGLSYQFNLPHSAIELYLVGKNLTNREARLHNSTLRYLAPMAGRSVATGIRWTF</sequence>
<evidence type="ECO:0000256" key="5">
    <source>
        <dbReference type="ARBA" id="ARBA00023077"/>
    </source>
</evidence>
<dbReference type="Pfam" id="PF07715">
    <property type="entry name" value="Plug"/>
    <property type="match status" value="1"/>
</dbReference>
<keyword evidence="10" id="KW-0732">Signal</keyword>
<feature type="signal peptide" evidence="10">
    <location>
        <begin position="1"/>
        <end position="19"/>
    </location>
</feature>
<dbReference type="Proteomes" id="UP000030380">
    <property type="component" value="Unassembled WGS sequence"/>
</dbReference>
<evidence type="ECO:0000256" key="9">
    <source>
        <dbReference type="RuleBase" id="RU003357"/>
    </source>
</evidence>
<evidence type="ECO:0000256" key="4">
    <source>
        <dbReference type="ARBA" id="ARBA00022692"/>
    </source>
</evidence>
<comment type="caution">
    <text evidence="13">The sequence shown here is derived from an EMBL/GenBank/DDBJ whole genome shotgun (WGS) entry which is preliminary data.</text>
</comment>
<dbReference type="InterPro" id="IPR036942">
    <property type="entry name" value="Beta-barrel_TonB_sf"/>
</dbReference>
<keyword evidence="6 8" id="KW-0472">Membrane</keyword>
<protein>
    <recommendedName>
        <fullName evidence="15">TonB-dependent receptor</fullName>
    </recommendedName>
</protein>
<dbReference type="PROSITE" id="PS52016">
    <property type="entry name" value="TONB_DEPENDENT_REC_3"/>
    <property type="match status" value="1"/>
</dbReference>
<dbReference type="GO" id="GO:0009279">
    <property type="term" value="C:cell outer membrane"/>
    <property type="evidence" value="ECO:0007669"/>
    <property type="project" value="UniProtKB-SubCell"/>
</dbReference>
<keyword evidence="5 9" id="KW-0798">TonB box</keyword>
<evidence type="ECO:0000256" key="6">
    <source>
        <dbReference type="ARBA" id="ARBA00023136"/>
    </source>
</evidence>
<feature type="domain" description="TonB-dependent receptor-like beta-barrel" evidence="11">
    <location>
        <begin position="344"/>
        <end position="744"/>
    </location>
</feature>
<dbReference type="InterPro" id="IPR037066">
    <property type="entry name" value="Plug_dom_sf"/>
</dbReference>
<keyword evidence="7 8" id="KW-0998">Cell outer membrane</keyword>
<dbReference type="SUPFAM" id="SSF56935">
    <property type="entry name" value="Porins"/>
    <property type="match status" value="1"/>
</dbReference>
<proteinExistence type="inferred from homology"/>
<evidence type="ECO:0000256" key="1">
    <source>
        <dbReference type="ARBA" id="ARBA00004571"/>
    </source>
</evidence>
<dbReference type="Gene3D" id="2.170.130.10">
    <property type="entry name" value="TonB-dependent receptor, plug domain"/>
    <property type="match status" value="1"/>
</dbReference>
<dbReference type="GO" id="GO:0044718">
    <property type="term" value="P:siderophore transmembrane transport"/>
    <property type="evidence" value="ECO:0007669"/>
    <property type="project" value="TreeGrafter"/>
</dbReference>
<dbReference type="PANTHER" id="PTHR30069">
    <property type="entry name" value="TONB-DEPENDENT OUTER MEMBRANE RECEPTOR"/>
    <property type="match status" value="1"/>
</dbReference>
<keyword evidence="3 8" id="KW-1134">Transmembrane beta strand</keyword>
<evidence type="ECO:0000256" key="2">
    <source>
        <dbReference type="ARBA" id="ARBA00022448"/>
    </source>
</evidence>
<feature type="domain" description="TonB-dependent receptor plug" evidence="12">
    <location>
        <begin position="44"/>
        <end position="144"/>
    </location>
</feature>
<organism evidence="13 14">
    <name type="scientific">Chelonobacter oris</name>
    <dbReference type="NCBI Taxonomy" id="505317"/>
    <lineage>
        <taxon>Bacteria</taxon>
        <taxon>Pseudomonadati</taxon>
        <taxon>Pseudomonadota</taxon>
        <taxon>Gammaproteobacteria</taxon>
        <taxon>Pasteurellales</taxon>
        <taxon>Pasteurellaceae</taxon>
        <taxon>Chelonobacter</taxon>
    </lineage>
</organism>
<dbReference type="InterPro" id="IPR012910">
    <property type="entry name" value="Plug_dom"/>
</dbReference>
<evidence type="ECO:0008006" key="15">
    <source>
        <dbReference type="Google" id="ProtNLM"/>
    </source>
</evidence>
<dbReference type="PANTHER" id="PTHR30069:SF40">
    <property type="entry name" value="TONB-DEPENDENT RECEPTOR NMB0964-RELATED"/>
    <property type="match status" value="1"/>
</dbReference>
<dbReference type="InterPro" id="IPR039426">
    <property type="entry name" value="TonB-dep_rcpt-like"/>
</dbReference>
<dbReference type="Pfam" id="PF00593">
    <property type="entry name" value="TonB_dep_Rec_b-barrel"/>
    <property type="match status" value="1"/>
</dbReference>
<evidence type="ECO:0000256" key="10">
    <source>
        <dbReference type="SAM" id="SignalP"/>
    </source>
</evidence>
<evidence type="ECO:0000256" key="8">
    <source>
        <dbReference type="PROSITE-ProRule" id="PRU01360"/>
    </source>
</evidence>
<accession>A0A0A3AL69</accession>
<dbReference type="EMBL" id="JSUM01000013">
    <property type="protein sequence ID" value="KGQ70076.1"/>
    <property type="molecule type" value="Genomic_DNA"/>
</dbReference>
<evidence type="ECO:0000256" key="7">
    <source>
        <dbReference type="ARBA" id="ARBA00023237"/>
    </source>
</evidence>
<keyword evidence="2 8" id="KW-0813">Transport</keyword>
<evidence type="ECO:0000259" key="12">
    <source>
        <dbReference type="Pfam" id="PF07715"/>
    </source>
</evidence>
<dbReference type="GO" id="GO:0015344">
    <property type="term" value="F:siderophore uptake transmembrane transporter activity"/>
    <property type="evidence" value="ECO:0007669"/>
    <property type="project" value="TreeGrafter"/>
</dbReference>